<dbReference type="Proteomes" id="UP000619244">
    <property type="component" value="Unassembled WGS sequence"/>
</dbReference>
<reference evidence="2" key="1">
    <citation type="journal article" date="2014" name="Int. J. Syst. Evol. Microbiol.">
        <title>Complete genome sequence of Corynebacterium casei LMG S-19264T (=DSM 44701T), isolated from a smear-ripened cheese.</title>
        <authorList>
            <consortium name="US DOE Joint Genome Institute (JGI-PGF)"/>
            <person name="Walter F."/>
            <person name="Albersmeier A."/>
            <person name="Kalinowski J."/>
            <person name="Ruckert C."/>
        </authorList>
    </citation>
    <scope>NUCLEOTIDE SEQUENCE</scope>
    <source>
        <strain evidence="2">JCM 4790</strain>
    </source>
</reference>
<evidence type="ECO:0000256" key="1">
    <source>
        <dbReference type="SAM" id="MobiDB-lite"/>
    </source>
</evidence>
<feature type="region of interest" description="Disordered" evidence="1">
    <location>
        <begin position="41"/>
        <end position="101"/>
    </location>
</feature>
<keyword evidence="3" id="KW-1185">Reference proteome</keyword>
<evidence type="ECO:0000313" key="2">
    <source>
        <dbReference type="EMBL" id="GGX57227.1"/>
    </source>
</evidence>
<reference evidence="2" key="2">
    <citation type="submission" date="2020-09" db="EMBL/GenBank/DDBJ databases">
        <authorList>
            <person name="Sun Q."/>
            <person name="Ohkuma M."/>
        </authorList>
    </citation>
    <scope>NUCLEOTIDE SEQUENCE</scope>
    <source>
        <strain evidence="2">JCM 4790</strain>
    </source>
</reference>
<gene>
    <name evidence="2" type="ORF">GCM10010358_09170</name>
</gene>
<organism evidence="2 3">
    <name type="scientific">Streptomyces minutiscleroticus</name>
    <dbReference type="NCBI Taxonomy" id="68238"/>
    <lineage>
        <taxon>Bacteria</taxon>
        <taxon>Bacillati</taxon>
        <taxon>Actinomycetota</taxon>
        <taxon>Actinomycetes</taxon>
        <taxon>Kitasatosporales</taxon>
        <taxon>Streptomycetaceae</taxon>
        <taxon>Streptomyces</taxon>
    </lineage>
</organism>
<feature type="compositionally biased region" description="Gly residues" evidence="1">
    <location>
        <begin position="66"/>
        <end position="87"/>
    </location>
</feature>
<dbReference type="AlphaFoldDB" id="A0A918KB36"/>
<accession>A0A918KB36</accession>
<dbReference type="EMBL" id="BMVU01000002">
    <property type="protein sequence ID" value="GGX57227.1"/>
    <property type="molecule type" value="Genomic_DNA"/>
</dbReference>
<sequence length="101" mass="10913">MPEPTPNLHSPNTNFYEAARNWPRHGGRIAAMRPPCDHTTFIEHTSEQSRTGQKSAGIDRWPERGCAGGKGTPGPEGDTGAGRGTQGAKGTAAYGYFTERW</sequence>
<comment type="caution">
    <text evidence="2">The sequence shown here is derived from an EMBL/GenBank/DDBJ whole genome shotgun (WGS) entry which is preliminary data.</text>
</comment>
<name>A0A918KB36_9ACTN</name>
<proteinExistence type="predicted"/>
<evidence type="ECO:0000313" key="3">
    <source>
        <dbReference type="Proteomes" id="UP000619244"/>
    </source>
</evidence>
<protein>
    <submittedName>
        <fullName evidence="2">Uncharacterized protein</fullName>
    </submittedName>
</protein>